<dbReference type="OrthoDB" id="621413at2759"/>
<dbReference type="AlphaFoldDB" id="A0A9P7GNN4"/>
<dbReference type="InterPro" id="IPR011990">
    <property type="entry name" value="TPR-like_helical_dom_sf"/>
</dbReference>
<keyword evidence="1" id="KW-0175">Coiled coil</keyword>
<dbReference type="Gene3D" id="3.40.50.300">
    <property type="entry name" value="P-loop containing nucleotide triphosphate hydrolases"/>
    <property type="match status" value="1"/>
</dbReference>
<keyword evidence="4" id="KW-1185">Reference proteome</keyword>
<dbReference type="SUPFAM" id="SSF52540">
    <property type="entry name" value="P-loop containing nucleoside triphosphate hydrolases"/>
    <property type="match status" value="1"/>
</dbReference>
<evidence type="ECO:0000313" key="4">
    <source>
        <dbReference type="Proteomes" id="UP000717328"/>
    </source>
</evidence>
<evidence type="ECO:0000313" key="3">
    <source>
        <dbReference type="EMBL" id="KAG5653957.1"/>
    </source>
</evidence>
<feature type="domain" description="Ancillary SecYEG translocon subunit/Cell division coordinator CpoB TPR" evidence="2">
    <location>
        <begin position="775"/>
        <end position="904"/>
    </location>
</feature>
<reference evidence="3" key="2">
    <citation type="submission" date="2021-10" db="EMBL/GenBank/DDBJ databases">
        <title>Phylogenomics reveals ancestral predisposition of the termite-cultivated fungus Termitomyces towards a domesticated lifestyle.</title>
        <authorList>
            <person name="Auxier B."/>
            <person name="Grum-Grzhimaylo A."/>
            <person name="Cardenas M.E."/>
            <person name="Lodge J.D."/>
            <person name="Laessoe T."/>
            <person name="Pedersen O."/>
            <person name="Smith M.E."/>
            <person name="Kuyper T.W."/>
            <person name="Franco-Molano E.A."/>
            <person name="Baroni T.J."/>
            <person name="Aanen D.K."/>
        </authorList>
    </citation>
    <scope>NUCLEOTIDE SEQUENCE</scope>
    <source>
        <strain evidence="3">D49</strain>
    </source>
</reference>
<reference evidence="3" key="1">
    <citation type="submission" date="2021-02" db="EMBL/GenBank/DDBJ databases">
        <authorList>
            <person name="Nieuwenhuis M."/>
            <person name="Van De Peppel L.J.J."/>
        </authorList>
    </citation>
    <scope>NUCLEOTIDE SEQUENCE</scope>
    <source>
        <strain evidence="3">D49</strain>
    </source>
</reference>
<organism evidence="3 4">
    <name type="scientific">Sphagnurus paluster</name>
    <dbReference type="NCBI Taxonomy" id="117069"/>
    <lineage>
        <taxon>Eukaryota</taxon>
        <taxon>Fungi</taxon>
        <taxon>Dikarya</taxon>
        <taxon>Basidiomycota</taxon>
        <taxon>Agaricomycotina</taxon>
        <taxon>Agaricomycetes</taxon>
        <taxon>Agaricomycetidae</taxon>
        <taxon>Agaricales</taxon>
        <taxon>Tricholomatineae</taxon>
        <taxon>Lyophyllaceae</taxon>
        <taxon>Sphagnurus</taxon>
    </lineage>
</organism>
<dbReference type="EMBL" id="JABCKI010000026">
    <property type="protein sequence ID" value="KAG5653957.1"/>
    <property type="molecule type" value="Genomic_DNA"/>
</dbReference>
<proteinExistence type="predicted"/>
<dbReference type="PANTHER" id="PTHR47691:SF3">
    <property type="entry name" value="HTH-TYPE TRANSCRIPTIONAL REGULATOR RV0890C-RELATED"/>
    <property type="match status" value="1"/>
</dbReference>
<dbReference type="InterPro" id="IPR059179">
    <property type="entry name" value="MLKL-like_MCAfunc"/>
</dbReference>
<evidence type="ECO:0000256" key="1">
    <source>
        <dbReference type="SAM" id="Coils"/>
    </source>
</evidence>
<dbReference type="Proteomes" id="UP000717328">
    <property type="component" value="Unassembled WGS sequence"/>
</dbReference>
<dbReference type="Gene3D" id="1.25.40.10">
    <property type="entry name" value="Tetratricopeptide repeat domain"/>
    <property type="match status" value="1"/>
</dbReference>
<dbReference type="Pfam" id="PF09976">
    <property type="entry name" value="TPR_21"/>
    <property type="match status" value="1"/>
</dbReference>
<dbReference type="SMART" id="SM00028">
    <property type="entry name" value="TPR"/>
    <property type="match status" value="4"/>
</dbReference>
<dbReference type="CDD" id="cd21037">
    <property type="entry name" value="MLKL_NTD"/>
    <property type="match status" value="1"/>
</dbReference>
<gene>
    <name evidence="3" type="ORF">H0H81_009074</name>
</gene>
<feature type="coiled-coil region" evidence="1">
    <location>
        <begin position="117"/>
        <end position="144"/>
    </location>
</feature>
<protein>
    <recommendedName>
        <fullName evidence="2">Ancillary SecYEG translocon subunit/Cell division coordinator CpoB TPR domain-containing protein</fullName>
    </recommendedName>
</protein>
<evidence type="ECO:0000259" key="2">
    <source>
        <dbReference type="Pfam" id="PF09976"/>
    </source>
</evidence>
<dbReference type="InterPro" id="IPR019734">
    <property type="entry name" value="TPR_rpt"/>
</dbReference>
<comment type="caution">
    <text evidence="3">The sequence shown here is derived from an EMBL/GenBank/DDBJ whole genome shotgun (WGS) entry which is preliminary data.</text>
</comment>
<dbReference type="InterPro" id="IPR027417">
    <property type="entry name" value="P-loop_NTPase"/>
</dbReference>
<dbReference type="InterPro" id="IPR018704">
    <property type="entry name" value="SecYEG/CpoB_TPR"/>
</dbReference>
<accession>A0A9P7GNN4</accession>
<dbReference type="SUPFAM" id="SSF48452">
    <property type="entry name" value="TPR-like"/>
    <property type="match status" value="1"/>
</dbReference>
<sequence>MPTPYPTTPATLVPDADNTLTKTHRKESKVDVAELNGTTEGHVGVTTTEFFEVLETVADNITVLGVPNTVKIAKKVIQACEKSPTGLKHIEQLTRRIQGLITVLVGELKDKKLGEIKEKQKEEIHDLEKDMTYIQQKLDKLVSQNAFFTMILKTLNQNKVRKCMARLNNSLESFNLVREIDDSTRLGELQKQIVAFDKTQNKLRDIRVIMDQVASKLNKYPPSAPSSGPVVLNGVMPNTRILHGRETIVDELVAVSTRTSPRARVCIMGPGGMGKTATALAVMAHADMKKSFPDHSRVWVPCANATSIYLFLDRLCLSLGITGCSGNPLKDIIAVLTGLSQPLILLLDNFETPWNIDEAQTSSQVKEILCDIAKIPHVVLLVTMQSSSPPSQEQIEWYPLHLKAVDPGAALQIYSDIYGDTNNSQLRDEPDLESLLKMIGHTPLATILAAKAAKLTGLSAATLMQEYKQRGTAMLGSSAGSDENHIMDLCISLSTEIEPMKKAPEALELLATLAMLPNGATYDALKTLWASNCDALLATLEILREISLVDQQDSSFLVFPAIRQYILHPLRFPKKARDSLVDAACRFLAQHKINPRVNNGSYVEHIKAIASEAANLQAILLKTTAPTPSVIEALIPLAQHQRRKGVIDHALHLIDNLEDNPESTRLLGLALKCEADILSDLGLFEKAMASLDEALDLFLSIGDTTEDSECTLNTVAIQHRFPDRYPRQDREGLISDAQQEFEKLENDSYGIALCLFERGKLYLEFEEFPRGIEAFTQAREIFNEFQDLPRIAATALEIARTHYSSNHLEQAKVWVETAIRENEAIERSSDVIASTRLFGQILIQQGESDEALSKMGACLQTIQGGGYDVVWMLEEMGRAWAKTGRKEDAQATFKECISFYTSRSRSATALDIAGHARCQFFIRRLNDGPAVLPSKDELDALKRWHPIGFEELL</sequence>
<name>A0A9P7GNN4_9AGAR</name>
<dbReference type="PANTHER" id="PTHR47691">
    <property type="entry name" value="REGULATOR-RELATED"/>
    <property type="match status" value="1"/>
</dbReference>